<sequence>MIRGFRAISRAVATVAVSAGLVCAATTGASAMVAAEGDTPAVHQVSVSEPAAEAVPAEAVVEAPAAEETVVSDPVPDVPVPDLPVPDLPVPLPTPGLLDGLLAAIGNLLASLLGGLPVPVPVPGV</sequence>
<keyword evidence="1" id="KW-0732">Signal</keyword>
<accession>A0A8H9GFK6</accession>
<dbReference type="Proteomes" id="UP000655589">
    <property type="component" value="Unassembled WGS sequence"/>
</dbReference>
<feature type="chain" id="PRO_5034198141" description="Secreted protein" evidence="1">
    <location>
        <begin position="25"/>
        <end position="125"/>
    </location>
</feature>
<gene>
    <name evidence="2" type="ORF">GCM10010102_07820</name>
</gene>
<reference evidence="2" key="1">
    <citation type="journal article" date="2014" name="Int. J. Syst. Evol. Microbiol.">
        <title>Complete genome sequence of Corynebacterium casei LMG S-19264T (=DSM 44701T), isolated from a smear-ripened cheese.</title>
        <authorList>
            <consortium name="US DOE Joint Genome Institute (JGI-PGF)"/>
            <person name="Walter F."/>
            <person name="Albersmeier A."/>
            <person name="Kalinowski J."/>
            <person name="Ruckert C."/>
        </authorList>
    </citation>
    <scope>NUCLEOTIDE SEQUENCE</scope>
    <source>
        <strain evidence="2">JCM 3051</strain>
    </source>
</reference>
<reference evidence="2" key="2">
    <citation type="submission" date="2020-09" db="EMBL/GenBank/DDBJ databases">
        <authorList>
            <person name="Sun Q."/>
            <person name="Ohkuma M."/>
        </authorList>
    </citation>
    <scope>NUCLEOTIDE SEQUENCE</scope>
    <source>
        <strain evidence="2">JCM 3051</strain>
    </source>
</reference>
<proteinExistence type="predicted"/>
<evidence type="ECO:0000313" key="2">
    <source>
        <dbReference type="EMBL" id="GGM14783.1"/>
    </source>
</evidence>
<comment type="caution">
    <text evidence="2">The sequence shown here is derived from an EMBL/GenBank/DDBJ whole genome shotgun (WGS) entry which is preliminary data.</text>
</comment>
<organism evidence="2 3">
    <name type="scientific">Promicromonospora citrea</name>
    <dbReference type="NCBI Taxonomy" id="43677"/>
    <lineage>
        <taxon>Bacteria</taxon>
        <taxon>Bacillati</taxon>
        <taxon>Actinomycetota</taxon>
        <taxon>Actinomycetes</taxon>
        <taxon>Micrococcales</taxon>
        <taxon>Promicromonosporaceae</taxon>
        <taxon>Promicromonospora</taxon>
    </lineage>
</organism>
<evidence type="ECO:0000313" key="3">
    <source>
        <dbReference type="Proteomes" id="UP000655589"/>
    </source>
</evidence>
<feature type="signal peptide" evidence="1">
    <location>
        <begin position="1"/>
        <end position="24"/>
    </location>
</feature>
<evidence type="ECO:0008006" key="4">
    <source>
        <dbReference type="Google" id="ProtNLM"/>
    </source>
</evidence>
<dbReference type="AlphaFoldDB" id="A0A8H9GFK6"/>
<dbReference type="EMBL" id="BMPT01000002">
    <property type="protein sequence ID" value="GGM14783.1"/>
    <property type="molecule type" value="Genomic_DNA"/>
</dbReference>
<protein>
    <recommendedName>
        <fullName evidence="4">Secreted protein</fullName>
    </recommendedName>
</protein>
<keyword evidence="3" id="KW-1185">Reference proteome</keyword>
<name>A0A8H9GFK6_9MICO</name>
<evidence type="ECO:0000256" key="1">
    <source>
        <dbReference type="SAM" id="SignalP"/>
    </source>
</evidence>